<dbReference type="InterPro" id="IPR014867">
    <property type="entry name" value="Spore_coat_CotH_CotH2/3/7"/>
</dbReference>
<gene>
    <name evidence="1" type="ORF">SYV04_25215</name>
</gene>
<dbReference type="Pfam" id="PF08757">
    <property type="entry name" value="CotH"/>
    <property type="match status" value="1"/>
</dbReference>
<keyword evidence="1" id="KW-0418">Kinase</keyword>
<reference evidence="1 2" key="1">
    <citation type="submission" date="2023-12" db="EMBL/GenBank/DDBJ databases">
        <title>the genome sequence of Hyalangium sp. s54d21.</title>
        <authorList>
            <person name="Zhang X."/>
        </authorList>
    </citation>
    <scope>NUCLEOTIDE SEQUENCE [LARGE SCALE GENOMIC DNA]</scope>
    <source>
        <strain evidence="2">s54d21</strain>
    </source>
</reference>
<dbReference type="Proteomes" id="UP001291309">
    <property type="component" value="Unassembled WGS sequence"/>
</dbReference>
<comment type="caution">
    <text evidence="1">The sequence shown here is derived from an EMBL/GenBank/DDBJ whole genome shotgun (WGS) entry which is preliminary data.</text>
</comment>
<name>A0ABU5H8B4_9BACT</name>
<dbReference type="EMBL" id="JAXIVS010000009">
    <property type="protein sequence ID" value="MDY7229718.1"/>
    <property type="molecule type" value="Genomic_DNA"/>
</dbReference>
<dbReference type="RefSeq" id="WP_321548441.1">
    <property type="nucleotide sequence ID" value="NZ_JAXIVS010000009.1"/>
</dbReference>
<dbReference type="GO" id="GO:0016301">
    <property type="term" value="F:kinase activity"/>
    <property type="evidence" value="ECO:0007669"/>
    <property type="project" value="UniProtKB-KW"/>
</dbReference>
<protein>
    <submittedName>
        <fullName evidence="1">CotH kinase family protein</fullName>
    </submittedName>
</protein>
<dbReference type="PANTHER" id="PTHR40050:SF1">
    <property type="entry name" value="INNER SPORE COAT PROTEIN H"/>
    <property type="match status" value="1"/>
</dbReference>
<organism evidence="1 2">
    <name type="scientific">Hyalangium rubrum</name>
    <dbReference type="NCBI Taxonomy" id="3103134"/>
    <lineage>
        <taxon>Bacteria</taxon>
        <taxon>Pseudomonadati</taxon>
        <taxon>Myxococcota</taxon>
        <taxon>Myxococcia</taxon>
        <taxon>Myxococcales</taxon>
        <taxon>Cystobacterineae</taxon>
        <taxon>Archangiaceae</taxon>
        <taxon>Hyalangium</taxon>
    </lineage>
</organism>
<dbReference type="PANTHER" id="PTHR40050">
    <property type="entry name" value="INNER SPORE COAT PROTEIN H"/>
    <property type="match status" value="1"/>
</dbReference>
<evidence type="ECO:0000313" key="2">
    <source>
        <dbReference type="Proteomes" id="UP001291309"/>
    </source>
</evidence>
<keyword evidence="2" id="KW-1185">Reference proteome</keyword>
<evidence type="ECO:0000313" key="1">
    <source>
        <dbReference type="EMBL" id="MDY7229718.1"/>
    </source>
</evidence>
<accession>A0ABU5H8B4</accession>
<sequence>MKPMKAVVVMAGGGQKDTQERAVWWIALVGTVLLMALSGCGQEQPGQEEESTQQDTFTFPELQQEVPIYQLYIPPETLAKFEADPYLDEQPARLVINKQSYDVKVRLRGSSSRFFPKKSWRIEFPKDTEFDGRRKHNLVAEFQDRTLMTEKLAYDSMLAMGLPAPRTKYVRLAINDLYQGVYLDIERVDNSFAEAHGFADPDPTIYRCGAKDCEMKLWRTDYQQDWQKETNEKKEVGKKDIEALMRVINHTPEPDLPRVLAENLELERYLRTLAVEVLISNNISEDSQSYLIHDRVTGKWTYVAWDLNNNDARWWPTYGLGMKPVVEHPLFPFSLADGWVEKMYVKRANRPDFLPTFSNLNTRITYNPELRAQLVALIDRGFNELFAPEVLHPRLDAMHALIAPYMVADPYLNLGPEGQYDPDGLAKFHEGLPFLKAYAERRADFVRAQLARFEAPPQTLRLNAVSPSEGWVELHNPTDHALSTDGLVLTADLRRTTASLRQSHTSTVLAARLVPAGGTVRLTREELGFTLPPQGELGLFDGKSVVGALDVLFYGALPAGSFYVRSQGSDSRWERH</sequence>
<proteinExistence type="predicted"/>
<keyword evidence="1" id="KW-0808">Transferase</keyword>